<dbReference type="Proteomes" id="UP000682733">
    <property type="component" value="Unassembled WGS sequence"/>
</dbReference>
<evidence type="ECO:0000313" key="2">
    <source>
        <dbReference type="EMBL" id="CAF0901741.1"/>
    </source>
</evidence>
<evidence type="ECO:0000313" key="5">
    <source>
        <dbReference type="Proteomes" id="UP000663829"/>
    </source>
</evidence>
<accession>A0A813ZQM4</accession>
<dbReference type="Proteomes" id="UP000681722">
    <property type="component" value="Unassembled WGS sequence"/>
</dbReference>
<evidence type="ECO:0000313" key="3">
    <source>
        <dbReference type="EMBL" id="CAF3505969.1"/>
    </source>
</evidence>
<protein>
    <submittedName>
        <fullName evidence="2">Uncharacterized protein</fullName>
    </submittedName>
</protein>
<dbReference type="Proteomes" id="UP000677228">
    <property type="component" value="Unassembled WGS sequence"/>
</dbReference>
<sequence>MSPRRVQFGHVLGRISKRIAEVKSEVVLCAGCANMKSTVFVLNRIKKVVRFDADDCLIVNRSLEGKLRTVKDSGDGLISSGWFDGSTLLLFTVRFEDVEEETITRFFPGININEGERAREGRVLLIVWGTGIEDIGNGTNDGNELVKF</sequence>
<dbReference type="AlphaFoldDB" id="A0A813ZQM4"/>
<dbReference type="EMBL" id="CAJNOQ010001536">
    <property type="protein sequence ID" value="CAF0901741.1"/>
    <property type="molecule type" value="Genomic_DNA"/>
</dbReference>
<dbReference type="EMBL" id="CAJNOK010000120">
    <property type="protein sequence ID" value="CAF0730718.1"/>
    <property type="molecule type" value="Genomic_DNA"/>
</dbReference>
<reference evidence="2" key="1">
    <citation type="submission" date="2021-02" db="EMBL/GenBank/DDBJ databases">
        <authorList>
            <person name="Nowell W R."/>
        </authorList>
    </citation>
    <scope>NUCLEOTIDE SEQUENCE</scope>
</reference>
<evidence type="ECO:0000313" key="1">
    <source>
        <dbReference type="EMBL" id="CAF0730718.1"/>
    </source>
</evidence>
<dbReference type="EMBL" id="CAJOBC010001536">
    <property type="protein sequence ID" value="CAF3684105.1"/>
    <property type="molecule type" value="Genomic_DNA"/>
</dbReference>
<dbReference type="EMBL" id="CAJOBA010000120">
    <property type="protein sequence ID" value="CAF3505969.1"/>
    <property type="molecule type" value="Genomic_DNA"/>
</dbReference>
<organism evidence="2 5">
    <name type="scientific">Didymodactylos carnosus</name>
    <dbReference type="NCBI Taxonomy" id="1234261"/>
    <lineage>
        <taxon>Eukaryota</taxon>
        <taxon>Metazoa</taxon>
        <taxon>Spiralia</taxon>
        <taxon>Gnathifera</taxon>
        <taxon>Rotifera</taxon>
        <taxon>Eurotatoria</taxon>
        <taxon>Bdelloidea</taxon>
        <taxon>Philodinida</taxon>
        <taxon>Philodinidae</taxon>
        <taxon>Didymodactylos</taxon>
    </lineage>
</organism>
<keyword evidence="5" id="KW-1185">Reference proteome</keyword>
<dbReference type="Proteomes" id="UP000663829">
    <property type="component" value="Unassembled WGS sequence"/>
</dbReference>
<evidence type="ECO:0000313" key="4">
    <source>
        <dbReference type="EMBL" id="CAF3684105.1"/>
    </source>
</evidence>
<comment type="caution">
    <text evidence="2">The sequence shown here is derived from an EMBL/GenBank/DDBJ whole genome shotgun (WGS) entry which is preliminary data.</text>
</comment>
<name>A0A813ZQM4_9BILA</name>
<gene>
    <name evidence="2" type="ORF">GPM918_LOCUS8673</name>
    <name evidence="1" type="ORF">OVA965_LOCUS780</name>
    <name evidence="4" type="ORF">SRO942_LOCUS8675</name>
    <name evidence="3" type="ORF">TMI583_LOCUS780</name>
</gene>
<proteinExistence type="predicted"/>